<dbReference type="EMBL" id="BMMS01000008">
    <property type="protein sequence ID" value="GGO86546.1"/>
    <property type="molecule type" value="Genomic_DNA"/>
</dbReference>
<organism evidence="1 2">
    <name type="scientific">Wenjunlia tyrosinilytica</name>
    <dbReference type="NCBI Taxonomy" id="1544741"/>
    <lineage>
        <taxon>Bacteria</taxon>
        <taxon>Bacillati</taxon>
        <taxon>Actinomycetota</taxon>
        <taxon>Actinomycetes</taxon>
        <taxon>Kitasatosporales</taxon>
        <taxon>Streptomycetaceae</taxon>
        <taxon>Wenjunlia</taxon>
    </lineage>
</organism>
<comment type="caution">
    <text evidence="1">The sequence shown here is derived from an EMBL/GenBank/DDBJ whole genome shotgun (WGS) entry which is preliminary data.</text>
</comment>
<sequence length="115" mass="12653">MLRTSGMASMEMVHVIEAQAQIAYESGQLVRAAERWIAAAQGRLAWHAPDHPEATSAVDNAHHVWQRLRDVEAALRLGPQLVALRRRVPGVSGQALRALQRKLEVLNSGRFSQAG</sequence>
<keyword evidence="2" id="KW-1185">Reference proteome</keyword>
<dbReference type="Proteomes" id="UP000641932">
    <property type="component" value="Unassembled WGS sequence"/>
</dbReference>
<dbReference type="RefSeq" id="WP_189131467.1">
    <property type="nucleotide sequence ID" value="NZ_BMMS01000008.1"/>
</dbReference>
<name>A0A918DXG8_9ACTN</name>
<proteinExistence type="predicted"/>
<reference evidence="1" key="2">
    <citation type="submission" date="2020-09" db="EMBL/GenBank/DDBJ databases">
        <authorList>
            <person name="Sun Q."/>
            <person name="Zhou Y."/>
        </authorList>
    </citation>
    <scope>NUCLEOTIDE SEQUENCE</scope>
    <source>
        <strain evidence="1">CGMCC 4.7201</strain>
    </source>
</reference>
<evidence type="ECO:0000313" key="2">
    <source>
        <dbReference type="Proteomes" id="UP000641932"/>
    </source>
</evidence>
<dbReference type="AlphaFoldDB" id="A0A918DXG8"/>
<gene>
    <name evidence="1" type="ORF">GCM10012280_22930</name>
</gene>
<reference evidence="1" key="1">
    <citation type="journal article" date="2014" name="Int. J. Syst. Evol. Microbiol.">
        <title>Complete genome sequence of Corynebacterium casei LMG S-19264T (=DSM 44701T), isolated from a smear-ripened cheese.</title>
        <authorList>
            <consortium name="US DOE Joint Genome Institute (JGI-PGF)"/>
            <person name="Walter F."/>
            <person name="Albersmeier A."/>
            <person name="Kalinowski J."/>
            <person name="Ruckert C."/>
        </authorList>
    </citation>
    <scope>NUCLEOTIDE SEQUENCE</scope>
    <source>
        <strain evidence="1">CGMCC 4.7201</strain>
    </source>
</reference>
<protein>
    <submittedName>
        <fullName evidence="1">Uncharacterized protein</fullName>
    </submittedName>
</protein>
<accession>A0A918DXG8</accession>
<evidence type="ECO:0000313" key="1">
    <source>
        <dbReference type="EMBL" id="GGO86546.1"/>
    </source>
</evidence>